<feature type="compositionally biased region" description="Basic and acidic residues" evidence="1">
    <location>
        <begin position="399"/>
        <end position="408"/>
    </location>
</feature>
<dbReference type="Pfam" id="PF10645">
    <property type="entry name" value="Carb_bind"/>
    <property type="match status" value="1"/>
</dbReference>
<feature type="region of interest" description="Disordered" evidence="1">
    <location>
        <begin position="652"/>
        <end position="772"/>
    </location>
</feature>
<dbReference type="SUPFAM" id="SSF54106">
    <property type="entry name" value="LysM domain"/>
    <property type="match status" value="1"/>
</dbReference>
<evidence type="ECO:0000256" key="2">
    <source>
        <dbReference type="SAM" id="SignalP"/>
    </source>
</evidence>
<dbReference type="EMBL" id="NAJN01000267">
    <property type="protein sequence ID" value="TKA75892.1"/>
    <property type="molecule type" value="Genomic_DNA"/>
</dbReference>
<dbReference type="PANTHER" id="PTHR42047:SF1">
    <property type="entry name" value="PROTEIN, PUTATIVE (AFU_ORTHOLOGUE AFUA_6G03560)-RELATED"/>
    <property type="match status" value="1"/>
</dbReference>
<dbReference type="InterPro" id="IPR052820">
    <property type="entry name" value="PhiA_domain"/>
</dbReference>
<protein>
    <recommendedName>
        <fullName evidence="3">LysM domain-containing protein</fullName>
    </recommendedName>
</protein>
<gene>
    <name evidence="4" type="ORF">B0A49_03240</name>
</gene>
<dbReference type="AlphaFoldDB" id="A0A4U0XG21"/>
<name>A0A4U0XG21_9PEZI</name>
<feature type="region of interest" description="Disordered" evidence="1">
    <location>
        <begin position="201"/>
        <end position="254"/>
    </location>
</feature>
<dbReference type="PROSITE" id="PS51782">
    <property type="entry name" value="LYSM"/>
    <property type="match status" value="1"/>
</dbReference>
<comment type="caution">
    <text evidence="4">The sequence shown here is derived from an EMBL/GenBank/DDBJ whole genome shotgun (WGS) entry which is preliminary data.</text>
</comment>
<dbReference type="OrthoDB" id="2192830at2759"/>
<dbReference type="STRING" id="331657.A0A4U0XG21"/>
<feature type="compositionally biased region" description="Basic and acidic residues" evidence="1">
    <location>
        <begin position="242"/>
        <end position="254"/>
    </location>
</feature>
<feature type="region of interest" description="Disordered" evidence="1">
    <location>
        <begin position="282"/>
        <end position="301"/>
    </location>
</feature>
<dbReference type="Pfam" id="PF01476">
    <property type="entry name" value="LysM"/>
    <property type="match status" value="1"/>
</dbReference>
<feature type="compositionally biased region" description="Polar residues" evidence="1">
    <location>
        <begin position="375"/>
        <end position="392"/>
    </location>
</feature>
<feature type="chain" id="PRO_5020375848" description="LysM domain-containing protein" evidence="2">
    <location>
        <begin position="20"/>
        <end position="802"/>
    </location>
</feature>
<keyword evidence="2" id="KW-0732">Signal</keyword>
<dbReference type="CDD" id="cd00118">
    <property type="entry name" value="LysM"/>
    <property type="match status" value="1"/>
</dbReference>
<accession>A0A4U0XG21</accession>
<evidence type="ECO:0000313" key="4">
    <source>
        <dbReference type="EMBL" id="TKA75892.1"/>
    </source>
</evidence>
<feature type="signal peptide" evidence="2">
    <location>
        <begin position="1"/>
        <end position="19"/>
    </location>
</feature>
<dbReference type="Proteomes" id="UP000308768">
    <property type="component" value="Unassembled WGS sequence"/>
</dbReference>
<evidence type="ECO:0000259" key="3">
    <source>
        <dbReference type="PROSITE" id="PS51782"/>
    </source>
</evidence>
<dbReference type="GO" id="GO:0030246">
    <property type="term" value="F:carbohydrate binding"/>
    <property type="evidence" value="ECO:0007669"/>
    <property type="project" value="InterPro"/>
</dbReference>
<feature type="compositionally biased region" description="Low complexity" evidence="1">
    <location>
        <begin position="476"/>
        <end position="511"/>
    </location>
</feature>
<organism evidence="4 5">
    <name type="scientific">Cryomyces minteri</name>
    <dbReference type="NCBI Taxonomy" id="331657"/>
    <lineage>
        <taxon>Eukaryota</taxon>
        <taxon>Fungi</taxon>
        <taxon>Dikarya</taxon>
        <taxon>Ascomycota</taxon>
        <taxon>Pezizomycotina</taxon>
        <taxon>Dothideomycetes</taxon>
        <taxon>Dothideomycetes incertae sedis</taxon>
        <taxon>Cryomyces</taxon>
    </lineage>
</organism>
<evidence type="ECO:0000256" key="1">
    <source>
        <dbReference type="SAM" id="MobiDB-lite"/>
    </source>
</evidence>
<dbReference type="InterPro" id="IPR036779">
    <property type="entry name" value="LysM_dom_sf"/>
</dbReference>
<feature type="region of interest" description="Disordered" evidence="1">
    <location>
        <begin position="610"/>
        <end position="635"/>
    </location>
</feature>
<dbReference type="PANTHER" id="PTHR42047">
    <property type="entry name" value="PROTEIN, PUTATIVE (AFU_ORTHOLOGUE AFUA_6G03560)-RELATED"/>
    <property type="match status" value="1"/>
</dbReference>
<evidence type="ECO:0000313" key="5">
    <source>
        <dbReference type="Proteomes" id="UP000308768"/>
    </source>
</evidence>
<feature type="domain" description="LysM" evidence="3">
    <location>
        <begin position="307"/>
        <end position="351"/>
    </location>
</feature>
<dbReference type="InterPro" id="IPR018909">
    <property type="entry name" value="Eng1_septum"/>
</dbReference>
<feature type="compositionally biased region" description="Polar residues" evidence="1">
    <location>
        <begin position="409"/>
        <end position="431"/>
    </location>
</feature>
<feature type="compositionally biased region" description="Polar residues" evidence="1">
    <location>
        <begin position="699"/>
        <end position="710"/>
    </location>
</feature>
<dbReference type="Gene3D" id="3.10.350.10">
    <property type="entry name" value="LysM domain"/>
    <property type="match status" value="1"/>
</dbReference>
<feature type="compositionally biased region" description="Polar residues" evidence="1">
    <location>
        <begin position="762"/>
        <end position="772"/>
    </location>
</feature>
<feature type="compositionally biased region" description="Polar residues" evidence="1">
    <location>
        <begin position="226"/>
        <end position="241"/>
    </location>
</feature>
<keyword evidence="5" id="KW-1185">Reference proteome</keyword>
<dbReference type="InterPro" id="IPR018392">
    <property type="entry name" value="LysM"/>
</dbReference>
<feature type="region of interest" description="Disordered" evidence="1">
    <location>
        <begin position="360"/>
        <end position="431"/>
    </location>
</feature>
<feature type="compositionally biased region" description="Basic residues" evidence="1">
    <location>
        <begin position="213"/>
        <end position="225"/>
    </location>
</feature>
<feature type="region of interest" description="Disordered" evidence="1">
    <location>
        <begin position="460"/>
        <end position="514"/>
    </location>
</feature>
<sequence>MAPLTYIVLTALSLGLASAELKACGGAYYDPTQYNCYDTRGGLCPIINGNPTQVCGLSCYSPLMYSCKEGAAVNGRSGAETGTLQLLPSDTNPYTLTALNPNSPFNGKTIEASGLHFVIGRSAASYCPSPPVPASSCPPGNTTVFLGSQTMDVVVPGGQQFFVAANGALSFTQAHSGAVPAGASYDVRVYLGGGFFGPGGSDTTAAAKDKSVRTRRPLKATHRRSATSVPPVQWGPSTSITDSHRIGAGSKEEREALVRSKKREDLLRANGHAYTDVAGRFKRRTSDDRASVSAPPGENEDREALVYVHRVRPEDTLPGITIKYNCQAATLRKANRMWPNDSIQSRKTIVLPVDACGVKGRRISEPEDGGLLARGSSNGDLMTSEDNTATPTPTAPSDWHPDLRRRESSSIQSTPADRPTSSNATSDTDSQWQHDSWVLFPTSSDPVEIVRLPRRTLGFFPPARRKSNSYSDLDTPSASLDLPRLSLSSSNNAPRSPSLRSGRQRRSSNSSNAYFPSYLAGPGGVGTMAPNVRCPGPAQDGLNKLFAKHLPDVAPPPNQQGLYLPDIPGYSDGTTTPLASGANSPGVQLGEVSGAIEGWVRKIASKAAHALEQPPGGDGKRAARASLGLSGPGAGGVGDLIELADAFEIGGEEDDHEEEERGRQGSAVVLPPVESTRGLSRVQEDTQFGGALDDGRFGGQSQTASGQPQPGSVDEFPPLGGQLNGELGQERRGSIMQNSAFGGNPNASANGFATNGLLGPLNGSQDRGTQNGSFRDRAWTLIFNDRTLSYEITYRWITTSES</sequence>
<proteinExistence type="predicted"/>
<feature type="compositionally biased region" description="Polar residues" evidence="1">
    <location>
        <begin position="735"/>
        <end position="753"/>
    </location>
</feature>
<reference evidence="4 5" key="1">
    <citation type="submission" date="2017-03" db="EMBL/GenBank/DDBJ databases">
        <title>Genomes of endolithic fungi from Antarctica.</title>
        <authorList>
            <person name="Coleine C."/>
            <person name="Masonjones S."/>
            <person name="Stajich J.E."/>
        </authorList>
    </citation>
    <scope>NUCLEOTIDE SEQUENCE [LARGE SCALE GENOMIC DNA]</scope>
    <source>
        <strain evidence="4 5">CCFEE 5187</strain>
    </source>
</reference>